<evidence type="ECO:0000313" key="2">
    <source>
        <dbReference type="Proteomes" id="UP001596044"/>
    </source>
</evidence>
<dbReference type="RefSeq" id="WP_377525723.1">
    <property type="nucleotide sequence ID" value="NZ_JBHSMJ010000027.1"/>
</dbReference>
<dbReference type="InterPro" id="IPR037208">
    <property type="entry name" value="Spo0E-like_sf"/>
</dbReference>
<keyword evidence="2" id="KW-1185">Reference proteome</keyword>
<protein>
    <submittedName>
        <fullName evidence="1">Spo0E family sporulation regulatory protein-aspartic acid phosphatase</fullName>
    </submittedName>
</protein>
<dbReference type="InterPro" id="IPR018540">
    <property type="entry name" value="Spo0E-like"/>
</dbReference>
<dbReference type="EMBL" id="JBHSMJ010000027">
    <property type="protein sequence ID" value="MFC5450657.1"/>
    <property type="molecule type" value="Genomic_DNA"/>
</dbReference>
<accession>A0ABW0KC35</accession>
<gene>
    <name evidence="1" type="ORF">ACFPOG_20605</name>
</gene>
<name>A0ABW0KC35_9BACL</name>
<comment type="caution">
    <text evidence="1">The sequence shown here is derived from an EMBL/GenBank/DDBJ whole genome shotgun (WGS) entry which is preliminary data.</text>
</comment>
<evidence type="ECO:0000313" key="1">
    <source>
        <dbReference type="EMBL" id="MFC5450657.1"/>
    </source>
</evidence>
<dbReference type="Pfam" id="PF09388">
    <property type="entry name" value="SpoOE-like"/>
    <property type="match status" value="1"/>
</dbReference>
<proteinExistence type="predicted"/>
<dbReference type="SUPFAM" id="SSF140500">
    <property type="entry name" value="BAS1536-like"/>
    <property type="match status" value="1"/>
</dbReference>
<organism evidence="1 2">
    <name type="scientific">Paenibacillus aestuarii</name>
    <dbReference type="NCBI Taxonomy" id="516965"/>
    <lineage>
        <taxon>Bacteria</taxon>
        <taxon>Bacillati</taxon>
        <taxon>Bacillota</taxon>
        <taxon>Bacilli</taxon>
        <taxon>Bacillales</taxon>
        <taxon>Paenibacillaceae</taxon>
        <taxon>Paenibacillus</taxon>
    </lineage>
</organism>
<sequence>MSEQELRDQIESIRVSLNEIGSKYGLGHPEVLRKSQQLDLIHNKFQKLMMGKIQ</sequence>
<dbReference type="InterPro" id="IPR036638">
    <property type="entry name" value="HLH_DNA-bd_sf"/>
</dbReference>
<reference evidence="2" key="1">
    <citation type="journal article" date="2019" name="Int. J. Syst. Evol. Microbiol.">
        <title>The Global Catalogue of Microorganisms (GCM) 10K type strain sequencing project: providing services to taxonomists for standard genome sequencing and annotation.</title>
        <authorList>
            <consortium name="The Broad Institute Genomics Platform"/>
            <consortium name="The Broad Institute Genome Sequencing Center for Infectious Disease"/>
            <person name="Wu L."/>
            <person name="Ma J."/>
        </authorList>
    </citation>
    <scope>NUCLEOTIDE SEQUENCE [LARGE SCALE GENOMIC DNA]</scope>
    <source>
        <strain evidence="2">KACC 11904</strain>
    </source>
</reference>
<dbReference type="Gene3D" id="4.10.280.10">
    <property type="entry name" value="Helix-loop-helix DNA-binding domain"/>
    <property type="match status" value="1"/>
</dbReference>
<dbReference type="Proteomes" id="UP001596044">
    <property type="component" value="Unassembled WGS sequence"/>
</dbReference>